<name>A0A078MAM3_9BACL</name>
<keyword evidence="5" id="KW-0812">Transmembrane</keyword>
<dbReference type="NCBIfam" id="TIGR01076">
    <property type="entry name" value="sortase_fam"/>
    <property type="match status" value="1"/>
</dbReference>
<dbReference type="HOGENOM" id="CLU_045680_4_2_9"/>
<keyword evidence="2" id="KW-0378">Hydrolase</keyword>
<dbReference type="GO" id="GO:0008234">
    <property type="term" value="F:cysteine-type peptidase activity"/>
    <property type="evidence" value="ECO:0007669"/>
    <property type="project" value="UniProtKB-KW"/>
</dbReference>
<keyword evidence="1" id="KW-0645">Protease</keyword>
<evidence type="ECO:0000256" key="1">
    <source>
        <dbReference type="ARBA" id="ARBA00022670"/>
    </source>
</evidence>
<sequence length="220" mass="24370">MKNKLINLGIILLFVVGLTLVFINPIRDYFVKRSADKLSLDHYTAEQLKENEQQQNDVDFEFEAVQSLSITDVLKAQASSDNYPVIGSIVVPSVDMEVPILKGVSNSALAVGAGTMKPDQKLGVGNYALAAHYFEGRDVLFGPLYNAKLGDTIYLTDLDQVYEYRINHKETIAATDVDVINDVPGQTKLTLITCADFGYNRLAVEAEFVKAVPFKEMTKK</sequence>
<protein>
    <submittedName>
        <fullName evidence="6">Sortase family protein</fullName>
    </submittedName>
</protein>
<dbReference type="CDD" id="cd06165">
    <property type="entry name" value="Sortase_A"/>
    <property type="match status" value="1"/>
</dbReference>
<dbReference type="SUPFAM" id="SSF63817">
    <property type="entry name" value="Sortase"/>
    <property type="match status" value="1"/>
</dbReference>
<dbReference type="InterPro" id="IPR042007">
    <property type="entry name" value="Sortase_A"/>
</dbReference>
<keyword evidence="5" id="KW-0472">Membrane</keyword>
<dbReference type="PATRIC" id="fig|1461583.4.peg.953"/>
<proteinExistence type="predicted"/>
<feature type="active site" description="Proton donor/acceptor" evidence="4">
    <location>
        <position position="132"/>
    </location>
</feature>
<keyword evidence="3" id="KW-0788">Thiol protease</keyword>
<feature type="active site" description="Acyl-thioester intermediate" evidence="4">
    <location>
        <position position="194"/>
    </location>
</feature>
<dbReference type="Gene3D" id="2.40.260.10">
    <property type="entry name" value="Sortase"/>
    <property type="match status" value="1"/>
</dbReference>
<evidence type="ECO:0000256" key="5">
    <source>
        <dbReference type="SAM" id="Phobius"/>
    </source>
</evidence>
<feature type="transmembrane region" description="Helical" evidence="5">
    <location>
        <begin position="6"/>
        <end position="23"/>
    </location>
</feature>
<evidence type="ECO:0000313" key="6">
    <source>
        <dbReference type="EMBL" id="CEA01686.1"/>
    </source>
</evidence>
<dbReference type="EMBL" id="LN483074">
    <property type="protein sequence ID" value="CEA01686.1"/>
    <property type="molecule type" value="Genomic_DNA"/>
</dbReference>
<dbReference type="InterPro" id="IPR023365">
    <property type="entry name" value="Sortase_dom-sf"/>
</dbReference>
<accession>A0A078MAM3</accession>
<keyword evidence="5" id="KW-1133">Transmembrane helix</keyword>
<dbReference type="Pfam" id="PF04203">
    <property type="entry name" value="Sortase"/>
    <property type="match status" value="1"/>
</dbReference>
<evidence type="ECO:0000256" key="2">
    <source>
        <dbReference type="ARBA" id="ARBA00022801"/>
    </source>
</evidence>
<dbReference type="InterPro" id="IPR005754">
    <property type="entry name" value="Sortase"/>
</dbReference>
<gene>
    <name evidence="6" type="ORF">BN1050_00992</name>
</gene>
<organism evidence="6">
    <name type="scientific">Metalysinibacillus saudimassiliensis</name>
    <dbReference type="NCBI Taxonomy" id="1461583"/>
    <lineage>
        <taxon>Bacteria</taxon>
        <taxon>Bacillati</taxon>
        <taxon>Bacillota</taxon>
        <taxon>Bacilli</taxon>
        <taxon>Bacillales</taxon>
        <taxon>Caryophanaceae</taxon>
        <taxon>Metalysinibacillus</taxon>
    </lineage>
</organism>
<reference evidence="6" key="1">
    <citation type="submission" date="2014-07" db="EMBL/GenBank/DDBJ databases">
        <authorList>
            <person name="Urmite Genomes Urmite Genomes"/>
        </authorList>
    </citation>
    <scope>NUCLEOTIDE SEQUENCE</scope>
    <source>
        <strain evidence="6">13S34_air</strain>
    </source>
</reference>
<evidence type="ECO:0000256" key="3">
    <source>
        <dbReference type="ARBA" id="ARBA00022807"/>
    </source>
</evidence>
<dbReference type="GO" id="GO:0006508">
    <property type="term" value="P:proteolysis"/>
    <property type="evidence" value="ECO:0007669"/>
    <property type="project" value="UniProtKB-KW"/>
</dbReference>
<dbReference type="AlphaFoldDB" id="A0A078MAM3"/>
<evidence type="ECO:0000256" key="4">
    <source>
        <dbReference type="PIRSR" id="PIRSR605754-1"/>
    </source>
</evidence>